<evidence type="ECO:0000256" key="1">
    <source>
        <dbReference type="SAM" id="MobiDB-lite"/>
    </source>
</evidence>
<feature type="chain" id="PRO_5047249747" evidence="3">
    <location>
        <begin position="21"/>
        <end position="270"/>
    </location>
</feature>
<keyword evidence="3" id="KW-0732">Signal</keyword>
<sequence>MLKKLILCWGLLLCAAVAFAQEFPEKSKTLLTDYTNTLSADQQQQLEQKLFTHNDTSAIKIAVVIMKSTGGYDINEYGALLGRKWGIGNKDKNTGVLILVAIEDRKMSIQTGYGVEGALPDAITQSIIQQDMKPRFKAGDYYGGLDAAVDDIIKYTKGEYKPEPSKRHARGNGGGGGGSAGFIVIIVVFILIAIFRRRGGGGGGGHIIGSRGGASPFWWFLAGSALGRSSGGGGWGGFSGDGGSGGGWGGGSGGSFGGGSFGGGGSSGSW</sequence>
<dbReference type="PANTHER" id="PTHR30373:SF2">
    <property type="entry name" value="UPF0603 PROTEIN YGCG"/>
    <property type="match status" value="1"/>
</dbReference>
<name>A0ABR9XM98_9SPHI</name>
<organism evidence="5 6">
    <name type="scientific">Mucilaginibacter boryungensis</name>
    <dbReference type="NCBI Taxonomy" id="768480"/>
    <lineage>
        <taxon>Bacteria</taxon>
        <taxon>Pseudomonadati</taxon>
        <taxon>Bacteroidota</taxon>
        <taxon>Sphingobacteriia</taxon>
        <taxon>Sphingobacteriales</taxon>
        <taxon>Sphingobacteriaceae</taxon>
        <taxon>Mucilaginibacter</taxon>
    </lineage>
</organism>
<keyword evidence="2" id="KW-0812">Transmembrane</keyword>
<dbReference type="Gene3D" id="3.10.310.50">
    <property type="match status" value="1"/>
</dbReference>
<comment type="caution">
    <text evidence="5">The sequence shown here is derived from an EMBL/GenBank/DDBJ whole genome shotgun (WGS) entry which is preliminary data.</text>
</comment>
<reference evidence="5 6" key="1">
    <citation type="submission" date="2020-10" db="EMBL/GenBank/DDBJ databases">
        <title>Mucilaginibacter mali sp. nov., isolated from rhizosphere soil of apple orchard.</title>
        <authorList>
            <person name="Lee J.-S."/>
            <person name="Kim H.S."/>
            <person name="Kim J.-S."/>
        </authorList>
    </citation>
    <scope>NUCLEOTIDE SEQUENCE [LARGE SCALE GENOMIC DNA]</scope>
    <source>
        <strain evidence="5 6">KCTC 23157</strain>
    </source>
</reference>
<evidence type="ECO:0000259" key="4">
    <source>
        <dbReference type="Pfam" id="PF04536"/>
    </source>
</evidence>
<dbReference type="Pfam" id="PF04536">
    <property type="entry name" value="TPM_phosphatase"/>
    <property type="match status" value="1"/>
</dbReference>
<proteinExistence type="predicted"/>
<dbReference type="EMBL" id="JADFFM010000002">
    <property type="protein sequence ID" value="MBE9668068.1"/>
    <property type="molecule type" value="Genomic_DNA"/>
</dbReference>
<dbReference type="PANTHER" id="PTHR30373">
    <property type="entry name" value="UPF0603 PROTEIN YGCG"/>
    <property type="match status" value="1"/>
</dbReference>
<dbReference type="RefSeq" id="WP_194107497.1">
    <property type="nucleotide sequence ID" value="NZ_JADFFM010000002.1"/>
</dbReference>
<keyword evidence="6" id="KW-1185">Reference proteome</keyword>
<keyword evidence="2" id="KW-0472">Membrane</keyword>
<feature type="transmembrane region" description="Helical" evidence="2">
    <location>
        <begin position="174"/>
        <end position="195"/>
    </location>
</feature>
<feature type="domain" description="TPM" evidence="4">
    <location>
        <begin position="32"/>
        <end position="154"/>
    </location>
</feature>
<evidence type="ECO:0000256" key="3">
    <source>
        <dbReference type="SAM" id="SignalP"/>
    </source>
</evidence>
<protein>
    <submittedName>
        <fullName evidence="5">TPM domain-containing protein</fullName>
    </submittedName>
</protein>
<dbReference type="InterPro" id="IPR007621">
    <property type="entry name" value="TPM_dom"/>
</dbReference>
<evidence type="ECO:0000313" key="6">
    <source>
        <dbReference type="Proteomes" id="UP000632774"/>
    </source>
</evidence>
<keyword evidence="2" id="KW-1133">Transmembrane helix</keyword>
<feature type="region of interest" description="Disordered" evidence="1">
    <location>
        <begin position="237"/>
        <end position="270"/>
    </location>
</feature>
<feature type="signal peptide" evidence="3">
    <location>
        <begin position="1"/>
        <end position="20"/>
    </location>
</feature>
<evidence type="ECO:0000256" key="2">
    <source>
        <dbReference type="SAM" id="Phobius"/>
    </source>
</evidence>
<dbReference type="Proteomes" id="UP000632774">
    <property type="component" value="Unassembled WGS sequence"/>
</dbReference>
<evidence type="ECO:0000313" key="5">
    <source>
        <dbReference type="EMBL" id="MBE9668068.1"/>
    </source>
</evidence>
<gene>
    <name evidence="5" type="ORF">IRJ18_16985</name>
</gene>
<accession>A0ABR9XM98</accession>